<evidence type="ECO:0000313" key="3">
    <source>
        <dbReference type="Proteomes" id="UP001228049"/>
    </source>
</evidence>
<keyword evidence="3" id="KW-1185">Reference proteome</keyword>
<keyword evidence="2" id="KW-0689">Ribosomal protein</keyword>
<feature type="region of interest" description="Disordered" evidence="1">
    <location>
        <begin position="274"/>
        <end position="303"/>
    </location>
</feature>
<dbReference type="Proteomes" id="UP001228049">
    <property type="component" value="Unassembled WGS sequence"/>
</dbReference>
<accession>A0AAD9CHF1</accession>
<proteinExistence type="predicted"/>
<keyword evidence="2" id="KW-0687">Ribonucleoprotein</keyword>
<dbReference type="EMBL" id="JASDAP010000006">
    <property type="protein sequence ID" value="KAK1901196.1"/>
    <property type="molecule type" value="Genomic_DNA"/>
</dbReference>
<comment type="caution">
    <text evidence="2">The sequence shown here is derived from an EMBL/GenBank/DDBJ whole genome shotgun (WGS) entry which is preliminary data.</text>
</comment>
<feature type="compositionally biased region" description="Polar residues" evidence="1">
    <location>
        <begin position="150"/>
        <end position="173"/>
    </location>
</feature>
<protein>
    <submittedName>
        <fullName evidence="2">50S ribosomal protein L18e</fullName>
    </submittedName>
</protein>
<organism evidence="2 3">
    <name type="scientific">Dissostichus eleginoides</name>
    <name type="common">Patagonian toothfish</name>
    <name type="synonym">Dissostichus amissus</name>
    <dbReference type="NCBI Taxonomy" id="100907"/>
    <lineage>
        <taxon>Eukaryota</taxon>
        <taxon>Metazoa</taxon>
        <taxon>Chordata</taxon>
        <taxon>Craniata</taxon>
        <taxon>Vertebrata</taxon>
        <taxon>Euteleostomi</taxon>
        <taxon>Actinopterygii</taxon>
        <taxon>Neopterygii</taxon>
        <taxon>Teleostei</taxon>
        <taxon>Neoteleostei</taxon>
        <taxon>Acanthomorphata</taxon>
        <taxon>Eupercaria</taxon>
        <taxon>Perciformes</taxon>
        <taxon>Notothenioidei</taxon>
        <taxon>Nototheniidae</taxon>
        <taxon>Dissostichus</taxon>
    </lineage>
</organism>
<dbReference type="AlphaFoldDB" id="A0AAD9CHF1"/>
<feature type="compositionally biased region" description="Acidic residues" evidence="1">
    <location>
        <begin position="42"/>
        <end position="53"/>
    </location>
</feature>
<feature type="compositionally biased region" description="Polar residues" evidence="1">
    <location>
        <begin position="107"/>
        <end position="122"/>
    </location>
</feature>
<dbReference type="GO" id="GO:0005840">
    <property type="term" value="C:ribosome"/>
    <property type="evidence" value="ECO:0007669"/>
    <property type="project" value="UniProtKB-KW"/>
</dbReference>
<sequence length="476" mass="52590">MEQTVEPTKENAKEVDILQQQLECFQVEDVACVKETCMTEEQLPEEVNEDPTDCLDQSISQEHVTDSETHTEALQQQFDNGQEKDSYIEESLMTEEQSHKDEDPTDLQEQTQSTENDSQSQIEIKILQDIQPHSEPFNSSPPSPSDSDYEVSQSASDVLSPSELSSTPNTSNKTDSEFDSLLEMSSVCPSALNPDADTAAGIQETVPPPLHLDSCEEPLEFSSSSCTDSPLVLPSSSSSLPPQEESGSYDPDLTLKEEPEYPMSLWDAVNRIRKHTAPDSENEEEEVSELWDPENGGEDLGLPDVVVGITSSKRIVIDGSWQHNALTAGSGEDVEVEQIQEDLCPEEPSAYVEEDTLSCSSFSSHGSGDTVIEAEEDEFEEMPHDDGTESKTGDHDRFQMAEEEQCSCDEVKGAAKETYPMEVENIASRAVEMTETGPEENDNVVFMTSEVSDQAIIEIESVKENVNNNELLVHDI</sequence>
<feature type="compositionally biased region" description="Acidic residues" evidence="1">
    <location>
        <begin position="280"/>
        <end position="297"/>
    </location>
</feature>
<name>A0AAD9CHF1_DISEL</name>
<feature type="compositionally biased region" description="Low complexity" evidence="1">
    <location>
        <begin position="229"/>
        <end position="242"/>
    </location>
</feature>
<evidence type="ECO:0000313" key="2">
    <source>
        <dbReference type="EMBL" id="KAK1901196.1"/>
    </source>
</evidence>
<evidence type="ECO:0000256" key="1">
    <source>
        <dbReference type="SAM" id="MobiDB-lite"/>
    </source>
</evidence>
<reference evidence="2" key="1">
    <citation type="submission" date="2023-04" db="EMBL/GenBank/DDBJ databases">
        <title>Chromosome-level genome of Chaenocephalus aceratus.</title>
        <authorList>
            <person name="Park H."/>
        </authorList>
    </citation>
    <scope>NUCLEOTIDE SEQUENCE</scope>
    <source>
        <strain evidence="2">DE</strain>
        <tissue evidence="2">Muscle</tissue>
    </source>
</reference>
<gene>
    <name evidence="2" type="ORF">KUDE01_004167</name>
</gene>
<feature type="region of interest" description="Disordered" evidence="1">
    <location>
        <begin position="40"/>
        <end position="255"/>
    </location>
</feature>